<feature type="compositionally biased region" description="Low complexity" evidence="1">
    <location>
        <begin position="36"/>
        <end position="54"/>
    </location>
</feature>
<proteinExistence type="predicted"/>
<dbReference type="Proteomes" id="UP000664521">
    <property type="component" value="Unassembled WGS sequence"/>
</dbReference>
<protein>
    <submittedName>
        <fullName evidence="2">Uncharacterized protein</fullName>
    </submittedName>
</protein>
<evidence type="ECO:0000313" key="2">
    <source>
        <dbReference type="EMBL" id="CAF9907218.1"/>
    </source>
</evidence>
<reference evidence="2" key="1">
    <citation type="submission" date="2021-03" db="EMBL/GenBank/DDBJ databases">
        <authorList>
            <person name="Tagirdzhanova G."/>
        </authorList>
    </citation>
    <scope>NUCLEOTIDE SEQUENCE</scope>
</reference>
<keyword evidence="3" id="KW-1185">Reference proteome</keyword>
<name>A0A8H3EKT6_9LECA</name>
<organism evidence="2 3">
    <name type="scientific">Heterodermia speciosa</name>
    <dbReference type="NCBI Taxonomy" id="116794"/>
    <lineage>
        <taxon>Eukaryota</taxon>
        <taxon>Fungi</taxon>
        <taxon>Dikarya</taxon>
        <taxon>Ascomycota</taxon>
        <taxon>Pezizomycotina</taxon>
        <taxon>Lecanoromycetes</taxon>
        <taxon>OSLEUM clade</taxon>
        <taxon>Lecanoromycetidae</taxon>
        <taxon>Caliciales</taxon>
        <taxon>Physciaceae</taxon>
        <taxon>Heterodermia</taxon>
    </lineage>
</organism>
<dbReference type="EMBL" id="CAJPDS010000005">
    <property type="protein sequence ID" value="CAF9907218.1"/>
    <property type="molecule type" value="Genomic_DNA"/>
</dbReference>
<feature type="compositionally biased region" description="Low complexity" evidence="1">
    <location>
        <begin position="67"/>
        <end position="86"/>
    </location>
</feature>
<dbReference type="InterPro" id="IPR020999">
    <property type="entry name" value="Chitin_synth_reg_RCR"/>
</dbReference>
<accession>A0A8H3EKT6</accession>
<feature type="compositionally biased region" description="Pro residues" evidence="1">
    <location>
        <begin position="115"/>
        <end position="124"/>
    </location>
</feature>
<dbReference type="OrthoDB" id="3556830at2759"/>
<evidence type="ECO:0000313" key="3">
    <source>
        <dbReference type="Proteomes" id="UP000664521"/>
    </source>
</evidence>
<comment type="caution">
    <text evidence="2">The sequence shown here is derived from an EMBL/GenBank/DDBJ whole genome shotgun (WGS) entry which is preliminary data.</text>
</comment>
<dbReference type="Pfam" id="PF12273">
    <property type="entry name" value="RCR"/>
    <property type="match status" value="1"/>
</dbReference>
<gene>
    <name evidence="2" type="ORF">HETSPECPRED_007073</name>
</gene>
<feature type="compositionally biased region" description="Polar residues" evidence="1">
    <location>
        <begin position="96"/>
        <end position="107"/>
    </location>
</feature>
<sequence length="131" mass="13936">MSARRRRRQGMNPYRGTGWAAGRVPPGHAPAQYTGAQPYYAGNQYNQGQNQAAPPYSPTNNQGGADGYYANNQGNQGYYGNNQAGQGYFGGQQNGVELQQPNSSYQPQRGGDPVYSPPAGPPPGKGDGIVR</sequence>
<evidence type="ECO:0000256" key="1">
    <source>
        <dbReference type="SAM" id="MobiDB-lite"/>
    </source>
</evidence>
<dbReference type="AlphaFoldDB" id="A0A8H3EKT6"/>
<feature type="region of interest" description="Disordered" evidence="1">
    <location>
        <begin position="1"/>
        <end position="131"/>
    </location>
</feature>